<reference evidence="6 7" key="1">
    <citation type="submission" date="2020-12" db="EMBL/GenBank/DDBJ databases">
        <title>Novel Thalassolituus-related marine hydrocarbonoclastic bacteria mediated algae-derived hydrocarbons mineralization in twilight zone of the northern South China Sea.</title>
        <authorList>
            <person name="Dong C."/>
        </authorList>
    </citation>
    <scope>NUCLEOTIDE SEQUENCE [LARGE SCALE GENOMIC DNA]</scope>
    <source>
        <strain evidence="6 7">IMCC1826</strain>
    </source>
</reference>
<dbReference type="InterPro" id="IPR043128">
    <property type="entry name" value="Rev_trsase/Diguanyl_cyclase"/>
</dbReference>
<dbReference type="InterPro" id="IPR011006">
    <property type="entry name" value="CheY-like_superfamily"/>
</dbReference>
<dbReference type="RefSeq" id="WP_225676904.1">
    <property type="nucleotide sequence ID" value="NZ_JAEDAH010000102.1"/>
</dbReference>
<keyword evidence="3" id="KW-0597">Phosphoprotein</keyword>
<dbReference type="PANTHER" id="PTHR45138">
    <property type="entry name" value="REGULATORY COMPONENTS OF SENSORY TRANSDUCTION SYSTEM"/>
    <property type="match status" value="1"/>
</dbReference>
<evidence type="ECO:0000256" key="1">
    <source>
        <dbReference type="ARBA" id="ARBA00012528"/>
    </source>
</evidence>
<evidence type="ECO:0000256" key="2">
    <source>
        <dbReference type="ARBA" id="ARBA00034247"/>
    </source>
</evidence>
<comment type="caution">
    <text evidence="6">The sequence shown here is derived from an EMBL/GenBank/DDBJ whole genome shotgun (WGS) entry which is preliminary data.</text>
</comment>
<accession>A0ABS7ZU56</accession>
<dbReference type="InterPro" id="IPR001789">
    <property type="entry name" value="Sig_transdc_resp-reg_receiver"/>
</dbReference>
<dbReference type="Pfam" id="PF00990">
    <property type="entry name" value="GGDEF"/>
    <property type="match status" value="1"/>
</dbReference>
<evidence type="ECO:0000313" key="7">
    <source>
        <dbReference type="Proteomes" id="UP000714380"/>
    </source>
</evidence>
<gene>
    <name evidence="6" type="ORF">I9W95_16490</name>
</gene>
<comment type="catalytic activity">
    <reaction evidence="2">
        <text>2 GTP = 3',3'-c-di-GMP + 2 diphosphate</text>
        <dbReference type="Rhea" id="RHEA:24898"/>
        <dbReference type="ChEBI" id="CHEBI:33019"/>
        <dbReference type="ChEBI" id="CHEBI:37565"/>
        <dbReference type="ChEBI" id="CHEBI:58805"/>
        <dbReference type="EC" id="2.7.7.65"/>
    </reaction>
</comment>
<evidence type="ECO:0000259" key="5">
    <source>
        <dbReference type="PROSITE" id="PS50887"/>
    </source>
</evidence>
<feature type="domain" description="Response regulatory" evidence="4">
    <location>
        <begin position="37"/>
        <end position="154"/>
    </location>
</feature>
<dbReference type="NCBIfam" id="TIGR00254">
    <property type="entry name" value="GGDEF"/>
    <property type="match status" value="1"/>
</dbReference>
<dbReference type="EC" id="2.7.7.65" evidence="1"/>
<organism evidence="6 7">
    <name type="scientific">Thalassolituus marinus</name>
    <dbReference type="NCBI Taxonomy" id="671053"/>
    <lineage>
        <taxon>Bacteria</taxon>
        <taxon>Pseudomonadati</taxon>
        <taxon>Pseudomonadota</taxon>
        <taxon>Gammaproteobacteria</taxon>
        <taxon>Oceanospirillales</taxon>
        <taxon>Oceanospirillaceae</taxon>
        <taxon>Thalassolituus</taxon>
    </lineage>
</organism>
<protein>
    <recommendedName>
        <fullName evidence="1">diguanylate cyclase</fullName>
        <ecNumber evidence="1">2.7.7.65</ecNumber>
    </recommendedName>
</protein>
<proteinExistence type="predicted"/>
<dbReference type="PROSITE" id="PS50110">
    <property type="entry name" value="RESPONSE_REGULATORY"/>
    <property type="match status" value="1"/>
</dbReference>
<name>A0ABS7ZU56_9GAMM</name>
<dbReference type="Pfam" id="PF00072">
    <property type="entry name" value="Response_reg"/>
    <property type="match status" value="1"/>
</dbReference>
<dbReference type="EMBL" id="JAEDAH010000102">
    <property type="protein sequence ID" value="MCA6065196.1"/>
    <property type="molecule type" value="Genomic_DNA"/>
</dbReference>
<dbReference type="Gene3D" id="3.30.70.270">
    <property type="match status" value="1"/>
</dbReference>
<dbReference type="InterPro" id="IPR050469">
    <property type="entry name" value="Diguanylate_Cyclase"/>
</dbReference>
<dbReference type="InterPro" id="IPR029787">
    <property type="entry name" value="Nucleotide_cyclase"/>
</dbReference>
<evidence type="ECO:0000256" key="3">
    <source>
        <dbReference type="PROSITE-ProRule" id="PRU00169"/>
    </source>
</evidence>
<dbReference type="SMART" id="SM00267">
    <property type="entry name" value="GGDEF"/>
    <property type="match status" value="1"/>
</dbReference>
<dbReference type="SUPFAM" id="SSF52172">
    <property type="entry name" value="CheY-like"/>
    <property type="match status" value="1"/>
</dbReference>
<dbReference type="PROSITE" id="PS50887">
    <property type="entry name" value="GGDEF"/>
    <property type="match status" value="1"/>
</dbReference>
<dbReference type="Gene3D" id="3.40.50.2300">
    <property type="match status" value="1"/>
</dbReference>
<dbReference type="CDD" id="cd01949">
    <property type="entry name" value="GGDEF"/>
    <property type="match status" value="1"/>
</dbReference>
<dbReference type="PANTHER" id="PTHR45138:SF9">
    <property type="entry name" value="DIGUANYLATE CYCLASE DGCM-RELATED"/>
    <property type="match status" value="1"/>
</dbReference>
<feature type="modified residue" description="4-aspartylphosphate" evidence="3">
    <location>
        <position position="87"/>
    </location>
</feature>
<dbReference type="Proteomes" id="UP000714380">
    <property type="component" value="Unassembled WGS sequence"/>
</dbReference>
<feature type="domain" description="GGDEF" evidence="5">
    <location>
        <begin position="194"/>
        <end position="323"/>
    </location>
</feature>
<evidence type="ECO:0000313" key="6">
    <source>
        <dbReference type="EMBL" id="MCA6065196.1"/>
    </source>
</evidence>
<dbReference type="InterPro" id="IPR000160">
    <property type="entry name" value="GGDEF_dom"/>
</dbReference>
<sequence length="329" mass="37117">MPFVWGATAFITTPINDDQVLSELISLTERYEADPYRVLIIEDQKSVASYLAQALQESGFSTDIITDPVAELMTYLQNNIPDLILLDLYMPGLNGQELAGVIRQQESLLSVPIVFLSNERSQNVQVQAMVTGADVFLCKPVKPEDLLYAVESRIRRGRAVRNLVTRDPLTSLWNRRETLRRLEEEVLRCQRYGNKLAVALVDLDHFKRINDNWGHAVGDRVIRHFALMMKSKLRDGDVVGRLGGEEYLIVFPETTLVVAERVVARVAEFLAENQPDERFVYTFSGGLARCEPGMRLDTVLELADRALYRAKAEGRNCVVVSSEDEDSAP</sequence>
<evidence type="ECO:0000259" key="4">
    <source>
        <dbReference type="PROSITE" id="PS50110"/>
    </source>
</evidence>
<dbReference type="CDD" id="cd00156">
    <property type="entry name" value="REC"/>
    <property type="match status" value="1"/>
</dbReference>
<dbReference type="SMART" id="SM00448">
    <property type="entry name" value="REC"/>
    <property type="match status" value="1"/>
</dbReference>
<dbReference type="SUPFAM" id="SSF55073">
    <property type="entry name" value="Nucleotide cyclase"/>
    <property type="match status" value="1"/>
</dbReference>
<keyword evidence="7" id="KW-1185">Reference proteome</keyword>